<keyword evidence="3" id="KW-0472">Membrane</keyword>
<dbReference type="PANTHER" id="PTHR30627:SF25">
    <property type="entry name" value="PENICILLIN-BINDING PROTEIN 3"/>
    <property type="match status" value="1"/>
</dbReference>
<proteinExistence type="inferred from homology"/>
<dbReference type="Gene3D" id="3.10.450.100">
    <property type="entry name" value="NTF2-like, domain 1"/>
    <property type="match status" value="1"/>
</dbReference>
<feature type="domain" description="Penicillin-binding protein transpeptidase" evidence="4">
    <location>
        <begin position="354"/>
        <end position="645"/>
    </location>
</feature>
<dbReference type="Proteomes" id="UP001596289">
    <property type="component" value="Unassembled WGS sequence"/>
</dbReference>
<sequence>MRKKYLLVGLLVLFLLGGGGWYFYQWQQRQQTTAAVQKVATTYTQAFSQQNFTKMVGQVDKQQLTGGDYQYTAKKVVARNVAVFGQIGASDMQIKQLKVTRKSAKTYQMTFDLNLQTMIGALTVKHYQTTVQLVKGHWRVIWTPAMLFPHMNGTDTVQLQWQQGKRGEIVDRNGQALAKDGQVTQAGMVPSQLGSGTTRSTNLTKISQQFSVDVATLKQSLQQQWVTKDSFVPIKTVTTKPSLTGVTYRAVSARTYPTGEASAQLIGYVGEVTAADLKKHPELQTGDNIGKTGLERYYDKQLQGQDGGKITINNGDTVSRTLLKTQKRDGKTIKLTIDRSKQVKAYQQLAGKKGAVVTMDPRNGQLLTLVSSPSYDPNLFATGISQKDYQKYASNTAQPFLSRFTQRYAPGSTFKMLTAGIALDNGTITTATTKSISGLKWQQDSSWGSYQVTRVTDAASENMTQALVNSDNIWFAQAGLQMGSKAYLKGLQPFFSAQANLPLALNKPQISNSGQLTSKILLADTAYGQGQLLLAPIQQATMYTAIANDGQMQLPTLLLDKTAKQQTVLKKASATAVKQALVQVVADSQGTAHALQISGHNIAAKTGTAELKQKQDTDGEQNGFLMAADADNDTYLMVAMLEGTGSEDVVTAMKPYVETLY</sequence>
<reference evidence="8" key="1">
    <citation type="journal article" date="2019" name="Int. J. Syst. Evol. Microbiol.">
        <title>The Global Catalogue of Microorganisms (GCM) 10K type strain sequencing project: providing services to taxonomists for standard genome sequencing and annotation.</title>
        <authorList>
            <consortium name="The Broad Institute Genomics Platform"/>
            <consortium name="The Broad Institute Genome Sequencing Center for Infectious Disease"/>
            <person name="Wu L."/>
            <person name="Ma J."/>
        </authorList>
    </citation>
    <scope>NUCLEOTIDE SEQUENCE [LARGE SCALE GENOMIC DNA]</scope>
    <source>
        <strain evidence="8">CCM 8904</strain>
    </source>
</reference>
<dbReference type="RefSeq" id="WP_125551855.1">
    <property type="nucleotide sequence ID" value="NZ_JBHSSL010000006.1"/>
</dbReference>
<dbReference type="InterPro" id="IPR050515">
    <property type="entry name" value="Beta-lactam/transpept"/>
</dbReference>
<evidence type="ECO:0000259" key="6">
    <source>
        <dbReference type="Pfam" id="PF05223"/>
    </source>
</evidence>
<dbReference type="SUPFAM" id="SSF56601">
    <property type="entry name" value="beta-lactamase/transpeptidase-like"/>
    <property type="match status" value="1"/>
</dbReference>
<evidence type="ECO:0000256" key="2">
    <source>
        <dbReference type="ARBA" id="ARBA00007171"/>
    </source>
</evidence>
<evidence type="ECO:0000259" key="4">
    <source>
        <dbReference type="Pfam" id="PF00905"/>
    </source>
</evidence>
<dbReference type="Pfam" id="PF00905">
    <property type="entry name" value="Transpeptidase"/>
    <property type="match status" value="1"/>
</dbReference>
<dbReference type="InterPro" id="IPR012338">
    <property type="entry name" value="Beta-lactam/transpept-like"/>
</dbReference>
<comment type="caution">
    <text evidence="7">The sequence shown here is derived from an EMBL/GenBank/DDBJ whole genome shotgun (WGS) entry which is preliminary data.</text>
</comment>
<evidence type="ECO:0000256" key="1">
    <source>
        <dbReference type="ARBA" id="ARBA00004162"/>
    </source>
</evidence>
<feature type="domain" description="Penicillin-binding protein dimerisation" evidence="5">
    <location>
        <begin position="163"/>
        <end position="313"/>
    </location>
</feature>
<keyword evidence="8" id="KW-1185">Reference proteome</keyword>
<dbReference type="SUPFAM" id="SSF56519">
    <property type="entry name" value="Penicillin binding protein dimerisation domain"/>
    <property type="match status" value="1"/>
</dbReference>
<dbReference type="PANTHER" id="PTHR30627">
    <property type="entry name" value="PEPTIDOGLYCAN D,D-TRANSPEPTIDASE"/>
    <property type="match status" value="1"/>
</dbReference>
<evidence type="ECO:0000313" key="7">
    <source>
        <dbReference type="EMBL" id="MFC6169143.1"/>
    </source>
</evidence>
<gene>
    <name evidence="7" type="ORF">ACFQGP_00880</name>
</gene>
<dbReference type="InterPro" id="IPR001460">
    <property type="entry name" value="PCN-bd_Tpept"/>
</dbReference>
<evidence type="ECO:0000313" key="8">
    <source>
        <dbReference type="Proteomes" id="UP001596289"/>
    </source>
</evidence>
<organism evidence="7 8">
    <name type="scientific">Loigolactobacillus jiayinensis</name>
    <dbReference type="NCBI Taxonomy" id="2486016"/>
    <lineage>
        <taxon>Bacteria</taxon>
        <taxon>Bacillati</taxon>
        <taxon>Bacillota</taxon>
        <taxon>Bacilli</taxon>
        <taxon>Lactobacillales</taxon>
        <taxon>Lactobacillaceae</taxon>
        <taxon>Loigolactobacillus</taxon>
    </lineage>
</organism>
<comment type="similarity">
    <text evidence="2">Belongs to the transpeptidase family.</text>
</comment>
<name>A0ABW1RBL2_9LACO</name>
<accession>A0ABW1RBL2</accession>
<evidence type="ECO:0000259" key="5">
    <source>
        <dbReference type="Pfam" id="PF03717"/>
    </source>
</evidence>
<dbReference type="Gene3D" id="3.30.1390.30">
    <property type="entry name" value="Penicillin-binding protein 2a, domain 3"/>
    <property type="match status" value="1"/>
</dbReference>
<evidence type="ECO:0000256" key="3">
    <source>
        <dbReference type="ARBA" id="ARBA00023136"/>
    </source>
</evidence>
<dbReference type="Pfam" id="PF03717">
    <property type="entry name" value="PBP_dimer"/>
    <property type="match status" value="1"/>
</dbReference>
<dbReference type="InterPro" id="IPR007887">
    <property type="entry name" value="MecA_N"/>
</dbReference>
<dbReference type="Gene3D" id="3.40.710.10">
    <property type="entry name" value="DD-peptidase/beta-lactamase superfamily"/>
    <property type="match status" value="1"/>
</dbReference>
<dbReference type="SUPFAM" id="SSF54427">
    <property type="entry name" value="NTF2-like"/>
    <property type="match status" value="1"/>
</dbReference>
<dbReference type="Gene3D" id="3.90.1310.10">
    <property type="entry name" value="Penicillin-binding protein 2a (Domain 2)"/>
    <property type="match status" value="1"/>
</dbReference>
<dbReference type="EMBL" id="JBHSSL010000006">
    <property type="protein sequence ID" value="MFC6169143.1"/>
    <property type="molecule type" value="Genomic_DNA"/>
</dbReference>
<dbReference type="InterPro" id="IPR005311">
    <property type="entry name" value="PBP_dimer"/>
</dbReference>
<comment type="subcellular location">
    <subcellularLocation>
        <location evidence="1">Cell membrane</location>
        <topology evidence="1">Single-pass membrane protein</topology>
    </subcellularLocation>
</comment>
<protein>
    <submittedName>
        <fullName evidence="7">Penicillin-binding transpeptidase domain-containing protein</fullName>
    </submittedName>
</protein>
<dbReference type="Pfam" id="PF05223">
    <property type="entry name" value="MecA_N"/>
    <property type="match status" value="1"/>
</dbReference>
<dbReference type="InterPro" id="IPR036138">
    <property type="entry name" value="PBP_dimer_sf"/>
</dbReference>
<feature type="domain" description="NTF2-like N-terminal transpeptidase" evidence="6">
    <location>
        <begin position="37"/>
        <end position="154"/>
    </location>
</feature>
<dbReference type="InterPro" id="IPR032710">
    <property type="entry name" value="NTF2-like_dom_sf"/>
</dbReference>